<proteinExistence type="predicted"/>
<gene>
    <name evidence="2" type="primary">Cnig_chr_X.g25477</name>
    <name evidence="2" type="ORF">B9Z55_025477</name>
</gene>
<protein>
    <submittedName>
        <fullName evidence="2">Uncharacterized protein</fullName>
    </submittedName>
</protein>
<evidence type="ECO:0000313" key="2">
    <source>
        <dbReference type="EMBL" id="PIC20196.1"/>
    </source>
</evidence>
<evidence type="ECO:0000256" key="1">
    <source>
        <dbReference type="SAM" id="MobiDB-lite"/>
    </source>
</evidence>
<evidence type="ECO:0000313" key="3">
    <source>
        <dbReference type="Proteomes" id="UP000230233"/>
    </source>
</evidence>
<comment type="caution">
    <text evidence="2">The sequence shown here is derived from an EMBL/GenBank/DDBJ whole genome shotgun (WGS) entry which is preliminary data.</text>
</comment>
<feature type="region of interest" description="Disordered" evidence="1">
    <location>
        <begin position="65"/>
        <end position="109"/>
    </location>
</feature>
<organism evidence="2 3">
    <name type="scientific">Caenorhabditis nigoni</name>
    <dbReference type="NCBI Taxonomy" id="1611254"/>
    <lineage>
        <taxon>Eukaryota</taxon>
        <taxon>Metazoa</taxon>
        <taxon>Ecdysozoa</taxon>
        <taxon>Nematoda</taxon>
        <taxon>Chromadorea</taxon>
        <taxon>Rhabditida</taxon>
        <taxon>Rhabditina</taxon>
        <taxon>Rhabditomorpha</taxon>
        <taxon>Rhabditoidea</taxon>
        <taxon>Rhabditidae</taxon>
        <taxon>Peloderinae</taxon>
        <taxon>Caenorhabditis</taxon>
    </lineage>
</organism>
<accession>A0A2G5SZB8</accession>
<keyword evidence="3" id="KW-1185">Reference proteome</keyword>
<feature type="compositionally biased region" description="Basic and acidic residues" evidence="1">
    <location>
        <begin position="88"/>
        <end position="109"/>
    </location>
</feature>
<dbReference type="Proteomes" id="UP000230233">
    <property type="component" value="Chromosome X"/>
</dbReference>
<reference evidence="3" key="1">
    <citation type="submission" date="2017-10" db="EMBL/GenBank/DDBJ databases">
        <title>Rapid genome shrinkage in a self-fertile nematode reveals novel sperm competition proteins.</title>
        <authorList>
            <person name="Yin D."/>
            <person name="Schwarz E.M."/>
            <person name="Thomas C.G."/>
            <person name="Felde R.L."/>
            <person name="Korf I.F."/>
            <person name="Cutter A.D."/>
            <person name="Schartner C.M."/>
            <person name="Ralston E.J."/>
            <person name="Meyer B.J."/>
            <person name="Haag E.S."/>
        </authorList>
    </citation>
    <scope>NUCLEOTIDE SEQUENCE [LARGE SCALE GENOMIC DNA]</scope>
    <source>
        <strain evidence="3">JU1422</strain>
    </source>
</reference>
<feature type="compositionally biased region" description="Polar residues" evidence="1">
    <location>
        <begin position="69"/>
        <end position="81"/>
    </location>
</feature>
<name>A0A2G5SZB8_9PELO</name>
<sequence>MLVRSQKLASVIGCYNLNFQIRKAARNMDLFKIMHKIRIEDVDLHVFLFNPKERSYIPQLKRKAARKNGSLQDNAHNSQAQFPYESGGTREKSMERTMRQNQKAPEEAD</sequence>
<dbReference type="EMBL" id="PDUG01000006">
    <property type="protein sequence ID" value="PIC20196.1"/>
    <property type="molecule type" value="Genomic_DNA"/>
</dbReference>
<dbReference type="AlphaFoldDB" id="A0A2G5SZB8"/>